<dbReference type="SUPFAM" id="SSF53955">
    <property type="entry name" value="Lysozyme-like"/>
    <property type="match status" value="1"/>
</dbReference>
<dbReference type="Gene3D" id="1.10.530.10">
    <property type="match status" value="1"/>
</dbReference>
<keyword evidence="2" id="KW-0732">Signal</keyword>
<comment type="similarity">
    <text evidence="1">Belongs to the transglycosylase Slt family.</text>
</comment>
<feature type="chain" id="PRO_5003227306" evidence="2">
    <location>
        <begin position="24"/>
        <end position="206"/>
    </location>
</feature>
<dbReference type="HOGENOM" id="CLU_065765_1_1_0"/>
<dbReference type="AlphaFoldDB" id="E8T215"/>
<protein>
    <submittedName>
        <fullName evidence="4">Lytic transglycosylase catalytic</fullName>
    </submittedName>
</protein>
<dbReference type="KEGG" id="tam:Theam_0943"/>
<gene>
    <name evidence="4" type="ordered locus">Theam_0943</name>
</gene>
<sequence>MKPSRLGLCISLISALLVVPSSAKGWIKVYEKDGVIHIVGVGQKRFKRPKNAGSLVEKAKLYARKYGLPERLFVELVKAESNFNPRAVSPKGAMGLCQLMPQTARELGVKNPFDPDENLNAGAKLLRKLYLKYRNWKLALAAYNAGEGAVERYGGVPPYRETENYVKRILSRVKGRKVRVRKRRVRYRIVTLQRGDTVIIAQEFIR</sequence>
<dbReference type="InterPro" id="IPR008258">
    <property type="entry name" value="Transglycosylase_SLT_dom_1"/>
</dbReference>
<feature type="domain" description="Transglycosylase SLT" evidence="3">
    <location>
        <begin position="62"/>
        <end position="162"/>
    </location>
</feature>
<keyword evidence="5" id="KW-1185">Reference proteome</keyword>
<feature type="signal peptide" evidence="2">
    <location>
        <begin position="1"/>
        <end position="23"/>
    </location>
</feature>
<dbReference type="Pfam" id="PF01464">
    <property type="entry name" value="SLT"/>
    <property type="match status" value="1"/>
</dbReference>
<evidence type="ECO:0000256" key="2">
    <source>
        <dbReference type="SAM" id="SignalP"/>
    </source>
</evidence>
<dbReference type="eggNOG" id="COG0741">
    <property type="taxonomic scope" value="Bacteria"/>
</dbReference>
<dbReference type="OrthoDB" id="9815002at2"/>
<proteinExistence type="inferred from homology"/>
<dbReference type="Proteomes" id="UP000006362">
    <property type="component" value="Chromosome"/>
</dbReference>
<accession>E8T215</accession>
<evidence type="ECO:0000256" key="1">
    <source>
        <dbReference type="ARBA" id="ARBA00007734"/>
    </source>
</evidence>
<dbReference type="STRING" id="648996.Theam_0943"/>
<evidence type="ECO:0000259" key="3">
    <source>
        <dbReference type="Pfam" id="PF01464"/>
    </source>
</evidence>
<dbReference type="CDD" id="cd00254">
    <property type="entry name" value="LT-like"/>
    <property type="match status" value="1"/>
</dbReference>
<dbReference type="PANTHER" id="PTHR37423:SF2">
    <property type="entry name" value="MEMBRANE-BOUND LYTIC MUREIN TRANSGLYCOSYLASE C"/>
    <property type="match status" value="1"/>
</dbReference>
<name>E8T215_THEA1</name>
<dbReference type="PANTHER" id="PTHR37423">
    <property type="entry name" value="SOLUBLE LYTIC MUREIN TRANSGLYCOSYLASE-RELATED"/>
    <property type="match status" value="1"/>
</dbReference>
<organism evidence="4 5">
    <name type="scientific">Thermovibrio ammonificans (strain DSM 15698 / JCM 12110 / HB-1)</name>
    <dbReference type="NCBI Taxonomy" id="648996"/>
    <lineage>
        <taxon>Bacteria</taxon>
        <taxon>Pseudomonadati</taxon>
        <taxon>Aquificota</taxon>
        <taxon>Aquificia</taxon>
        <taxon>Desulfurobacteriales</taxon>
        <taxon>Desulfurobacteriaceae</taxon>
        <taxon>Thermovibrio</taxon>
    </lineage>
</organism>
<evidence type="ECO:0000313" key="5">
    <source>
        <dbReference type="Proteomes" id="UP000006362"/>
    </source>
</evidence>
<evidence type="ECO:0000313" key="4">
    <source>
        <dbReference type="EMBL" id="ADU96910.1"/>
    </source>
</evidence>
<reference evidence="4" key="1">
    <citation type="submission" date="2011-01" db="EMBL/GenBank/DDBJ databases">
        <title>Complete sequence of chromosome of Thermovibrio ammonificans HB-1.</title>
        <authorList>
            <consortium name="US DOE Joint Genome Institute"/>
            <person name="Lucas S."/>
            <person name="Copeland A."/>
            <person name="Lapidus A."/>
            <person name="Cheng J.-F."/>
            <person name="Goodwin L."/>
            <person name="Pitluck S."/>
            <person name="Davenport K."/>
            <person name="Detter J.C."/>
            <person name="Han C."/>
            <person name="Tapia R."/>
            <person name="Land M."/>
            <person name="Hauser L."/>
            <person name="Kyrpides N."/>
            <person name="Ivanova N."/>
            <person name="Ovchinnikova G."/>
            <person name="Vetriani C."/>
            <person name="Woyke T."/>
        </authorList>
    </citation>
    <scope>NUCLEOTIDE SEQUENCE [LARGE SCALE GENOMIC DNA]</scope>
    <source>
        <strain evidence="4">HB-1</strain>
    </source>
</reference>
<dbReference type="EMBL" id="CP002444">
    <property type="protein sequence ID" value="ADU96910.1"/>
    <property type="molecule type" value="Genomic_DNA"/>
</dbReference>
<dbReference type="InterPro" id="IPR023346">
    <property type="entry name" value="Lysozyme-like_dom_sf"/>
</dbReference>